<evidence type="ECO:0000256" key="1">
    <source>
        <dbReference type="SAM" id="MobiDB-lite"/>
    </source>
</evidence>
<dbReference type="EMBL" id="JAUNZN010000002">
    <property type="protein sequence ID" value="KAK4825791.1"/>
    <property type="molecule type" value="Genomic_DNA"/>
</dbReference>
<feature type="region of interest" description="Disordered" evidence="1">
    <location>
        <begin position="143"/>
        <end position="170"/>
    </location>
</feature>
<evidence type="ECO:0000313" key="3">
    <source>
        <dbReference type="Proteomes" id="UP001333110"/>
    </source>
</evidence>
<sequence>MKKFFTIRVVKHWHRLPREVADAPSLETFKVSLEQQLMERHRNGTKYEEWTGTGAHVDTSEGHAVGFFKAALGVSAQALAVGAAGAASVRRGRGCPMPDTAGSSRFQSAPRDPPQGTAETVSQGGGASVITYLRKDKKSCAAAVREKRKKTMGETSLQTPMSEKKEGEED</sequence>
<name>A0AAN7NJ14_MYCAM</name>
<gene>
    <name evidence="2" type="ORF">QYF61_002375</name>
</gene>
<dbReference type="Proteomes" id="UP001333110">
    <property type="component" value="Unassembled WGS sequence"/>
</dbReference>
<comment type="caution">
    <text evidence="2">The sequence shown here is derived from an EMBL/GenBank/DDBJ whole genome shotgun (WGS) entry which is preliminary data.</text>
</comment>
<organism evidence="2 3">
    <name type="scientific">Mycteria americana</name>
    <name type="common">Wood stork</name>
    <dbReference type="NCBI Taxonomy" id="33587"/>
    <lineage>
        <taxon>Eukaryota</taxon>
        <taxon>Metazoa</taxon>
        <taxon>Chordata</taxon>
        <taxon>Craniata</taxon>
        <taxon>Vertebrata</taxon>
        <taxon>Euteleostomi</taxon>
        <taxon>Archelosauria</taxon>
        <taxon>Archosauria</taxon>
        <taxon>Dinosauria</taxon>
        <taxon>Saurischia</taxon>
        <taxon>Theropoda</taxon>
        <taxon>Coelurosauria</taxon>
        <taxon>Aves</taxon>
        <taxon>Neognathae</taxon>
        <taxon>Neoaves</taxon>
        <taxon>Aequornithes</taxon>
        <taxon>Ciconiiformes</taxon>
        <taxon>Ciconiidae</taxon>
        <taxon>Mycteria</taxon>
    </lineage>
</organism>
<evidence type="ECO:0000313" key="2">
    <source>
        <dbReference type="EMBL" id="KAK4825791.1"/>
    </source>
</evidence>
<proteinExistence type="predicted"/>
<reference evidence="2 3" key="1">
    <citation type="journal article" date="2023" name="J. Hered.">
        <title>Chromosome-level genome of the wood stork (Mycteria americana) provides insight into avian chromosome evolution.</title>
        <authorList>
            <person name="Flamio R. Jr."/>
            <person name="Ramstad K.M."/>
        </authorList>
    </citation>
    <scope>NUCLEOTIDE SEQUENCE [LARGE SCALE GENOMIC DNA]</scope>
    <source>
        <strain evidence="2">JAX WOST 10</strain>
    </source>
</reference>
<feature type="region of interest" description="Disordered" evidence="1">
    <location>
        <begin position="85"/>
        <end position="126"/>
    </location>
</feature>
<keyword evidence="3" id="KW-1185">Reference proteome</keyword>
<accession>A0AAN7NJ14</accession>
<dbReference type="AlphaFoldDB" id="A0AAN7NJ14"/>
<protein>
    <submittedName>
        <fullName evidence="2">Uncharacterized protein</fullName>
    </submittedName>
</protein>